<keyword evidence="8 10" id="KW-0131">Cell cycle</keyword>
<evidence type="ECO:0000256" key="1">
    <source>
        <dbReference type="ARBA" id="ARBA00001231"/>
    </source>
</evidence>
<keyword evidence="7 10" id="KW-0326">Glycosidase</keyword>
<evidence type="ECO:0000313" key="13">
    <source>
        <dbReference type="Proteomes" id="UP001501476"/>
    </source>
</evidence>
<gene>
    <name evidence="10 12" type="primary">nagZ</name>
    <name evidence="12" type="ORF">GCM10008964_09620</name>
</gene>
<comment type="pathway">
    <text evidence="10">Cell wall biogenesis; peptidoglycan recycling.</text>
</comment>
<evidence type="ECO:0000256" key="10">
    <source>
        <dbReference type="HAMAP-Rule" id="MF_00364"/>
    </source>
</evidence>
<dbReference type="HAMAP" id="MF_00364">
    <property type="entry name" value="NagZ"/>
    <property type="match status" value="1"/>
</dbReference>
<keyword evidence="9 10" id="KW-0961">Cell wall biogenesis/degradation</keyword>
<feature type="active site" description="Nucleophile" evidence="10">
    <location>
        <position position="252"/>
    </location>
</feature>
<feature type="binding site" evidence="10">
    <location>
        <position position="138"/>
    </location>
    <ligand>
        <name>substrate</name>
    </ligand>
</feature>
<comment type="similarity">
    <text evidence="10">Belongs to the glycosyl hydrolase 3 family. NagZ subfamily.</text>
</comment>
<dbReference type="InterPro" id="IPR022956">
    <property type="entry name" value="Beta_hexosaminidase_bac"/>
</dbReference>
<evidence type="ECO:0000256" key="6">
    <source>
        <dbReference type="ARBA" id="ARBA00022984"/>
    </source>
</evidence>
<keyword evidence="13" id="KW-1185">Reference proteome</keyword>
<evidence type="ECO:0000256" key="4">
    <source>
        <dbReference type="ARBA" id="ARBA00022801"/>
    </source>
</evidence>
<organism evidence="12 13">
    <name type="scientific">Methylophaga marina</name>
    <dbReference type="NCBI Taxonomy" id="45495"/>
    <lineage>
        <taxon>Bacteria</taxon>
        <taxon>Pseudomonadati</taxon>
        <taxon>Pseudomonadota</taxon>
        <taxon>Gammaproteobacteria</taxon>
        <taxon>Thiotrichales</taxon>
        <taxon>Piscirickettsiaceae</taxon>
        <taxon>Methylophaga</taxon>
    </lineage>
</organism>
<comment type="subcellular location">
    <subcellularLocation>
        <location evidence="10">Cytoplasm</location>
    </subcellularLocation>
</comment>
<evidence type="ECO:0000313" key="12">
    <source>
        <dbReference type="EMBL" id="GAA0220111.1"/>
    </source>
</evidence>
<dbReference type="SUPFAM" id="SSF51445">
    <property type="entry name" value="(Trans)glycosidases"/>
    <property type="match status" value="1"/>
</dbReference>
<evidence type="ECO:0000259" key="11">
    <source>
        <dbReference type="Pfam" id="PF00933"/>
    </source>
</evidence>
<feature type="domain" description="Glycoside hydrolase family 3 N-terminal" evidence="11">
    <location>
        <begin position="14"/>
        <end position="304"/>
    </location>
</feature>
<keyword evidence="5 10" id="KW-0133">Cell shape</keyword>
<comment type="caution">
    <text evidence="12">The sequence shown here is derived from an EMBL/GenBank/DDBJ whole genome shotgun (WGS) entry which is preliminary data.</text>
</comment>
<protein>
    <recommendedName>
        <fullName evidence="10">Beta-hexosaminidase</fullName>
        <ecNumber evidence="10">3.2.1.52</ecNumber>
    </recommendedName>
    <alternativeName>
        <fullName evidence="10">Beta-N-acetylhexosaminidase</fullName>
    </alternativeName>
    <alternativeName>
        <fullName evidence="10">N-acetyl-beta-glucosaminidase</fullName>
    </alternativeName>
</protein>
<keyword evidence="4 10" id="KW-0378">Hydrolase</keyword>
<evidence type="ECO:0000256" key="2">
    <source>
        <dbReference type="ARBA" id="ARBA00022490"/>
    </source>
</evidence>
<dbReference type="EMBL" id="BAAADG010000003">
    <property type="protein sequence ID" value="GAA0220111.1"/>
    <property type="molecule type" value="Genomic_DNA"/>
</dbReference>
<keyword evidence="2 10" id="KW-0963">Cytoplasm</keyword>
<dbReference type="Proteomes" id="UP001501476">
    <property type="component" value="Unassembled WGS sequence"/>
</dbReference>
<accession>A0ABP3D0I5</accession>
<dbReference type="InterPro" id="IPR036962">
    <property type="entry name" value="Glyco_hydro_3_N_sf"/>
</dbReference>
<evidence type="ECO:0000256" key="9">
    <source>
        <dbReference type="ARBA" id="ARBA00023316"/>
    </source>
</evidence>
<feature type="binding site" evidence="10">
    <location>
        <position position="72"/>
    </location>
    <ligand>
        <name>substrate</name>
    </ligand>
</feature>
<evidence type="ECO:0000256" key="5">
    <source>
        <dbReference type="ARBA" id="ARBA00022960"/>
    </source>
</evidence>
<dbReference type="PANTHER" id="PTHR30480:SF13">
    <property type="entry name" value="BETA-HEXOSAMINIDASE"/>
    <property type="match status" value="1"/>
</dbReference>
<keyword evidence="3 10" id="KW-0132">Cell division</keyword>
<comment type="catalytic activity">
    <reaction evidence="1 10">
        <text>Hydrolysis of terminal non-reducing N-acetyl-D-hexosamine residues in N-acetyl-beta-D-hexosaminides.</text>
        <dbReference type="EC" id="3.2.1.52"/>
    </reaction>
</comment>
<feature type="site" description="Important for catalytic activity" evidence="10">
    <location>
        <position position="179"/>
    </location>
</feature>
<dbReference type="Gene3D" id="3.20.20.300">
    <property type="entry name" value="Glycoside hydrolase, family 3, N-terminal domain"/>
    <property type="match status" value="1"/>
</dbReference>
<feature type="binding site" evidence="10">
    <location>
        <begin position="168"/>
        <end position="169"/>
    </location>
    <ligand>
        <name>substrate</name>
    </ligand>
</feature>
<feature type="binding site" evidence="10">
    <location>
        <position position="64"/>
    </location>
    <ligand>
        <name>substrate</name>
    </ligand>
</feature>
<name>A0ABP3D0I5_9GAMM</name>
<evidence type="ECO:0000256" key="3">
    <source>
        <dbReference type="ARBA" id="ARBA00022618"/>
    </source>
</evidence>
<dbReference type="InterPro" id="IPR017853">
    <property type="entry name" value="GH"/>
</dbReference>
<dbReference type="EC" id="3.2.1.52" evidence="10"/>
<evidence type="ECO:0000256" key="7">
    <source>
        <dbReference type="ARBA" id="ARBA00023295"/>
    </source>
</evidence>
<dbReference type="Pfam" id="PF00933">
    <property type="entry name" value="Glyco_hydro_3"/>
    <property type="match status" value="1"/>
</dbReference>
<sequence>MALGPLMVDLLGTELSETEKEMLKHPLVGGVILFSRNFESVEQITRLCDDIHQLRQPHLLISVDHEGGRVQRFRKGFSRLPPVAAIGKEYHQHPKLTLERAEQTGWLMAAELRSVGVDFSFAPVLDLDYGVSQVIGDRAFHRDPLAVTDIARAYIQGMKRVWMSAVGKHFPGHGAVEVDSHLGLPVDSRHLEDMLQADMLPFTRLCQTELAGIMPAHIVYENNDKLPACFSPFWLQDMLRGKLQFQGAILSDDLSMEGAAIMGGPLERAEAALSAGCDMVLVCNNPGSVEQVIDGLKVATDPLRNARLMRLHGRHSTPRHELQQSAEWKQAVQTVMDYAPDPEMELNLT</sequence>
<proteinExistence type="inferred from homology"/>
<dbReference type="PANTHER" id="PTHR30480">
    <property type="entry name" value="BETA-HEXOSAMINIDASE-RELATED"/>
    <property type="match status" value="1"/>
</dbReference>
<reference evidence="13" key="1">
    <citation type="journal article" date="2019" name="Int. J. Syst. Evol. Microbiol.">
        <title>The Global Catalogue of Microorganisms (GCM) 10K type strain sequencing project: providing services to taxonomists for standard genome sequencing and annotation.</title>
        <authorList>
            <consortium name="The Broad Institute Genomics Platform"/>
            <consortium name="The Broad Institute Genome Sequencing Center for Infectious Disease"/>
            <person name="Wu L."/>
            <person name="Ma J."/>
        </authorList>
    </citation>
    <scope>NUCLEOTIDE SEQUENCE [LARGE SCALE GENOMIC DNA]</scope>
    <source>
        <strain evidence="13">JCM 6886</strain>
    </source>
</reference>
<dbReference type="RefSeq" id="WP_286305037.1">
    <property type="nucleotide sequence ID" value="NZ_AP027741.1"/>
</dbReference>
<evidence type="ECO:0000256" key="8">
    <source>
        <dbReference type="ARBA" id="ARBA00023306"/>
    </source>
</evidence>
<dbReference type="NCBIfam" id="NF003740">
    <property type="entry name" value="PRK05337.1"/>
    <property type="match status" value="1"/>
</dbReference>
<dbReference type="InterPro" id="IPR001764">
    <property type="entry name" value="Glyco_hydro_3_N"/>
</dbReference>
<feature type="active site" description="Proton donor/acceptor" evidence="10">
    <location>
        <position position="181"/>
    </location>
</feature>
<comment type="function">
    <text evidence="10">Plays a role in peptidoglycan recycling by cleaving the terminal beta-1,4-linked N-acetylglucosamine (GlcNAc) from peptide-linked peptidoglycan fragments, giving rise to free GlcNAc, anhydro-N-acetylmuramic acid and anhydro-N-acetylmuramic acid-linked peptides.</text>
</comment>
<dbReference type="InterPro" id="IPR050226">
    <property type="entry name" value="NagZ_Beta-hexosaminidase"/>
</dbReference>
<keyword evidence="6 10" id="KW-0573">Peptidoglycan synthesis</keyword>